<accession>A0A7X6R2B1</accession>
<dbReference type="GO" id="GO:0003677">
    <property type="term" value="F:DNA binding"/>
    <property type="evidence" value="ECO:0007669"/>
    <property type="project" value="UniProtKB-KW"/>
</dbReference>
<gene>
    <name evidence="7" type="ORF">HGB38_07330</name>
</gene>
<evidence type="ECO:0000256" key="1">
    <source>
        <dbReference type="ARBA" id="ARBA00009437"/>
    </source>
</evidence>
<keyword evidence="2" id="KW-0805">Transcription regulation</keyword>
<name>A0A7X6R2B1_9NOCA</name>
<proteinExistence type="inferred from homology"/>
<feature type="domain" description="HTH lysR-type" evidence="6">
    <location>
        <begin position="1"/>
        <end position="58"/>
    </location>
</feature>
<dbReference type="SUPFAM" id="SSF46785">
    <property type="entry name" value="Winged helix' DNA-binding domain"/>
    <property type="match status" value="1"/>
</dbReference>
<dbReference type="Pfam" id="PF03466">
    <property type="entry name" value="LysR_substrate"/>
    <property type="match status" value="1"/>
</dbReference>
<sequence>METRELRYFVAVAEELHFGRAAQRLGIAQPPLSRAIGQLERRLGVVLLRRTSRAVTLTEAGSVLLGEARAALDAVEAAERRTRRAALAATGRAGVVLATKAGASVELLSKLLDAYAAEPGAVTIDVLLCGIGEQERLLRDGRADVALLHRPFDATAGFDTEELYTEEQVALLPAGHPLATRPYVRMAEVAALPGLPMPRWPRRDGTYPDGPGPLARDHTQLLQLIALGRASAILPESVRAHLRGDHAAVPVLDAPAVTTVIAWPPHSRSKAVADLVRTATRL</sequence>
<keyword evidence="8" id="KW-1185">Reference proteome</keyword>
<dbReference type="GO" id="GO:0032993">
    <property type="term" value="C:protein-DNA complex"/>
    <property type="evidence" value="ECO:0007669"/>
    <property type="project" value="TreeGrafter"/>
</dbReference>
<evidence type="ECO:0000256" key="3">
    <source>
        <dbReference type="ARBA" id="ARBA00023125"/>
    </source>
</evidence>
<dbReference type="InterPro" id="IPR000847">
    <property type="entry name" value="LysR_HTH_N"/>
</dbReference>
<dbReference type="InterPro" id="IPR036390">
    <property type="entry name" value="WH_DNA-bd_sf"/>
</dbReference>
<evidence type="ECO:0000256" key="5">
    <source>
        <dbReference type="ARBA" id="ARBA00023163"/>
    </source>
</evidence>
<dbReference type="Gene3D" id="1.10.10.10">
    <property type="entry name" value="Winged helix-like DNA-binding domain superfamily/Winged helix DNA-binding domain"/>
    <property type="match status" value="1"/>
</dbReference>
<keyword evidence="4" id="KW-0010">Activator</keyword>
<dbReference type="AlphaFoldDB" id="A0A7X6R2B1"/>
<comment type="caution">
    <text evidence="7">The sequence shown here is derived from an EMBL/GenBank/DDBJ whole genome shotgun (WGS) entry which is preliminary data.</text>
</comment>
<dbReference type="EMBL" id="JAAXOS010000003">
    <property type="protein sequence ID" value="NKY26032.1"/>
    <property type="molecule type" value="Genomic_DNA"/>
</dbReference>
<keyword evidence="3" id="KW-0238">DNA-binding</keyword>
<evidence type="ECO:0000259" key="6">
    <source>
        <dbReference type="PROSITE" id="PS50931"/>
    </source>
</evidence>
<evidence type="ECO:0000313" key="7">
    <source>
        <dbReference type="EMBL" id="NKY26032.1"/>
    </source>
</evidence>
<dbReference type="PANTHER" id="PTHR30346">
    <property type="entry name" value="TRANSCRIPTIONAL DUAL REGULATOR HCAR-RELATED"/>
    <property type="match status" value="1"/>
</dbReference>
<dbReference type="Proteomes" id="UP000540698">
    <property type="component" value="Unassembled WGS sequence"/>
</dbReference>
<dbReference type="FunFam" id="1.10.10.10:FF:000001">
    <property type="entry name" value="LysR family transcriptional regulator"/>
    <property type="match status" value="1"/>
</dbReference>
<dbReference type="InterPro" id="IPR036388">
    <property type="entry name" value="WH-like_DNA-bd_sf"/>
</dbReference>
<evidence type="ECO:0000313" key="8">
    <source>
        <dbReference type="Proteomes" id="UP000540698"/>
    </source>
</evidence>
<keyword evidence="5" id="KW-0804">Transcription</keyword>
<dbReference type="Gene3D" id="3.40.190.290">
    <property type="match status" value="1"/>
</dbReference>
<dbReference type="PANTHER" id="PTHR30346:SF0">
    <property type="entry name" value="HCA OPERON TRANSCRIPTIONAL ACTIVATOR HCAR"/>
    <property type="match status" value="1"/>
</dbReference>
<evidence type="ECO:0000256" key="4">
    <source>
        <dbReference type="ARBA" id="ARBA00023159"/>
    </source>
</evidence>
<dbReference type="Pfam" id="PF00126">
    <property type="entry name" value="HTH_1"/>
    <property type="match status" value="1"/>
</dbReference>
<dbReference type="GO" id="GO:0003700">
    <property type="term" value="F:DNA-binding transcription factor activity"/>
    <property type="evidence" value="ECO:0007669"/>
    <property type="project" value="InterPro"/>
</dbReference>
<dbReference type="SUPFAM" id="SSF53850">
    <property type="entry name" value="Periplasmic binding protein-like II"/>
    <property type="match status" value="1"/>
</dbReference>
<comment type="similarity">
    <text evidence="1">Belongs to the LysR transcriptional regulatory family.</text>
</comment>
<organism evidence="7 8">
    <name type="scientific">Nocardia gamkensis</name>
    <dbReference type="NCBI Taxonomy" id="352869"/>
    <lineage>
        <taxon>Bacteria</taxon>
        <taxon>Bacillati</taxon>
        <taxon>Actinomycetota</taxon>
        <taxon>Actinomycetes</taxon>
        <taxon>Mycobacteriales</taxon>
        <taxon>Nocardiaceae</taxon>
        <taxon>Nocardia</taxon>
    </lineage>
</organism>
<reference evidence="7 8" key="1">
    <citation type="submission" date="2020-04" db="EMBL/GenBank/DDBJ databases">
        <title>MicrobeNet Type strains.</title>
        <authorList>
            <person name="Nicholson A.C."/>
        </authorList>
    </citation>
    <scope>NUCLEOTIDE SEQUENCE [LARGE SCALE GENOMIC DNA]</scope>
    <source>
        <strain evidence="7 8">DSM 44956</strain>
    </source>
</reference>
<dbReference type="InterPro" id="IPR005119">
    <property type="entry name" value="LysR_subst-bd"/>
</dbReference>
<evidence type="ECO:0000256" key="2">
    <source>
        <dbReference type="ARBA" id="ARBA00023015"/>
    </source>
</evidence>
<dbReference type="PRINTS" id="PR00039">
    <property type="entry name" value="HTHLYSR"/>
</dbReference>
<dbReference type="PROSITE" id="PS50931">
    <property type="entry name" value="HTH_LYSR"/>
    <property type="match status" value="1"/>
</dbReference>
<protein>
    <submittedName>
        <fullName evidence="7">LysR family transcriptional regulator</fullName>
    </submittedName>
</protein>